<dbReference type="EMBL" id="KI913978">
    <property type="protein sequence ID" value="ETV95914.1"/>
    <property type="molecule type" value="Genomic_DNA"/>
</dbReference>
<protein>
    <submittedName>
        <fullName evidence="2">Uncharacterized protein</fullName>
    </submittedName>
</protein>
<feature type="transmembrane region" description="Helical" evidence="1">
    <location>
        <begin position="338"/>
        <end position="364"/>
    </location>
</feature>
<name>A0A024TPL0_9STRA</name>
<dbReference type="RefSeq" id="XP_008875225.1">
    <property type="nucleotide sequence ID" value="XM_008877003.1"/>
</dbReference>
<keyword evidence="1" id="KW-0812">Transmembrane</keyword>
<dbReference type="VEuPathDB" id="FungiDB:H310_10579"/>
<proteinExistence type="predicted"/>
<keyword evidence="1" id="KW-0472">Membrane</keyword>
<organism evidence="2">
    <name type="scientific">Aphanomyces invadans</name>
    <dbReference type="NCBI Taxonomy" id="157072"/>
    <lineage>
        <taxon>Eukaryota</taxon>
        <taxon>Sar</taxon>
        <taxon>Stramenopiles</taxon>
        <taxon>Oomycota</taxon>
        <taxon>Saprolegniomycetes</taxon>
        <taxon>Saprolegniales</taxon>
        <taxon>Verrucalvaceae</taxon>
        <taxon>Aphanomyces</taxon>
    </lineage>
</organism>
<feature type="transmembrane region" description="Helical" evidence="1">
    <location>
        <begin position="294"/>
        <end position="317"/>
    </location>
</feature>
<gene>
    <name evidence="2" type="ORF">H310_10579</name>
</gene>
<reference evidence="2" key="1">
    <citation type="submission" date="2013-12" db="EMBL/GenBank/DDBJ databases">
        <title>The Genome Sequence of Aphanomyces invadans NJM9701.</title>
        <authorList>
            <consortium name="The Broad Institute Genomics Platform"/>
            <person name="Russ C."/>
            <person name="Tyler B."/>
            <person name="van West P."/>
            <person name="Dieguez-Uribeondo J."/>
            <person name="Young S.K."/>
            <person name="Zeng Q."/>
            <person name="Gargeya S."/>
            <person name="Fitzgerald M."/>
            <person name="Abouelleil A."/>
            <person name="Alvarado L."/>
            <person name="Chapman S.B."/>
            <person name="Gainer-Dewar J."/>
            <person name="Goldberg J."/>
            <person name="Griggs A."/>
            <person name="Gujja S."/>
            <person name="Hansen M."/>
            <person name="Howarth C."/>
            <person name="Imamovic A."/>
            <person name="Ireland A."/>
            <person name="Larimer J."/>
            <person name="McCowan C."/>
            <person name="Murphy C."/>
            <person name="Pearson M."/>
            <person name="Poon T.W."/>
            <person name="Priest M."/>
            <person name="Roberts A."/>
            <person name="Saif S."/>
            <person name="Shea T."/>
            <person name="Sykes S."/>
            <person name="Wortman J."/>
            <person name="Nusbaum C."/>
            <person name="Birren B."/>
        </authorList>
    </citation>
    <scope>NUCLEOTIDE SEQUENCE [LARGE SCALE GENOMIC DNA]</scope>
    <source>
        <strain evidence="2">NJM9701</strain>
    </source>
</reference>
<dbReference type="OrthoDB" id="66910at2759"/>
<sequence>MAKVHTTVVPARQAYPTRFNRLSLVYSTVFTLKLVITPFLAYLTEPFPWTIPPMIHPAWNATSKAEASRLTAVYLQSIYNNQTMLPTTVCYRDVTTNSNMLRLLRPVPPSASECMQYLMCLPGAGLYTEGMRELVCSFLSESEQGRARMSWQHCDHVLMAGLPMGDYCLWFEATGKPTDFMVYHALLIWEDPVLSWCKLVYRCVLATYIVRVLWRRYYSHYHVLLRNLETLGWANADRGGTAPSFSAFEVIVGDPTYMVLSDPFVSIAMMTDIWMGLPYLAIATERTSQITDVWNFVLGCMYSARYVWAGYLMMWIVSKVVQRHGWERSFQPVEPAHMAMLAYMYGGPLVLLMNNSALMVPIHALIDLSVHDREGMFDAIPGCIYWTTIMAVVPVVTSTSWKLWRRCRRVRGTAHDLQATSLCRRRYCPRLYNDWKSRCVLAVALRRVPRTVRVEGGRLYSFLEHQPRFRRMPLFSHRGADSIVLAFVADRTVARQFRLTFRGCLALDGSTAVDVEGITACATAVPATFCTLSSVKCPSCPPTPFEGPHRLYLHKGANDCQWMLYPDGNAPREVAQE</sequence>
<feature type="transmembrane region" description="Helical" evidence="1">
    <location>
        <begin position="384"/>
        <end position="404"/>
    </location>
</feature>
<feature type="transmembrane region" description="Helical" evidence="1">
    <location>
        <begin position="264"/>
        <end position="282"/>
    </location>
</feature>
<evidence type="ECO:0000313" key="2">
    <source>
        <dbReference type="EMBL" id="ETV95914.1"/>
    </source>
</evidence>
<accession>A0A024TPL0</accession>
<feature type="transmembrane region" description="Helical" evidence="1">
    <location>
        <begin position="24"/>
        <end position="44"/>
    </location>
</feature>
<keyword evidence="1" id="KW-1133">Transmembrane helix</keyword>
<evidence type="ECO:0000256" key="1">
    <source>
        <dbReference type="SAM" id="Phobius"/>
    </source>
</evidence>
<dbReference type="GeneID" id="20087629"/>
<dbReference type="AlphaFoldDB" id="A0A024TPL0"/>